<evidence type="ECO:0000313" key="2">
    <source>
        <dbReference type="Proteomes" id="UP001163835"/>
    </source>
</evidence>
<reference evidence="1" key="1">
    <citation type="submission" date="2022-09" db="EMBL/GenBank/DDBJ databases">
        <title>A Global Phylogenomic Analysis of the Shiitake Genus Lentinula.</title>
        <authorList>
            <consortium name="DOE Joint Genome Institute"/>
            <person name="Sierra-Patev S."/>
            <person name="Min B."/>
            <person name="Naranjo-Ortiz M."/>
            <person name="Looney B."/>
            <person name="Konkel Z."/>
            <person name="Slot J.C."/>
            <person name="Sakamoto Y."/>
            <person name="Steenwyk J.L."/>
            <person name="Rokas A."/>
            <person name="Carro J."/>
            <person name="Camarero S."/>
            <person name="Ferreira P."/>
            <person name="Molpeceres G."/>
            <person name="Ruiz-Duenas F.J."/>
            <person name="Serrano A."/>
            <person name="Henrissat B."/>
            <person name="Drula E."/>
            <person name="Hughes K.W."/>
            <person name="Mata J.L."/>
            <person name="Ishikawa N.K."/>
            <person name="Vargas-Isla R."/>
            <person name="Ushijima S."/>
            <person name="Smith C.A."/>
            <person name="Ahrendt S."/>
            <person name="Andreopoulos W."/>
            <person name="He G."/>
            <person name="Labutti K."/>
            <person name="Lipzen A."/>
            <person name="Ng V."/>
            <person name="Riley R."/>
            <person name="Sandor L."/>
            <person name="Barry K."/>
            <person name="Martinez A.T."/>
            <person name="Xiao Y."/>
            <person name="Gibbons J.G."/>
            <person name="Terashima K."/>
            <person name="Grigoriev I.V."/>
            <person name="Hibbett D.S."/>
        </authorList>
    </citation>
    <scope>NUCLEOTIDE SEQUENCE</scope>
    <source>
        <strain evidence="1">TMI1499</strain>
    </source>
</reference>
<sequence>MRGHSIELDPETQDLMLDDIPPSTYHNHRTVHHYADSPSGLHAAFAPSSTMVEPRLSVSSLDHPLPDDLPYTVNPTFPDYWSPSGTKDSDSDSDSLDSPTELDTVPSLRLPFPYTDSSATSTVWEPFSLTDDLIDFESVLRDGKPSLLHHRPESVPAWSLFKDDESGVRLDLYREPRPLVFDDYLVDDSGSIHLRSGTVTQHFRR</sequence>
<evidence type="ECO:0000313" key="1">
    <source>
        <dbReference type="EMBL" id="KAJ3805918.1"/>
    </source>
</evidence>
<keyword evidence="2" id="KW-1185">Reference proteome</keyword>
<dbReference type="EMBL" id="MU795506">
    <property type="protein sequence ID" value="KAJ3805918.1"/>
    <property type="molecule type" value="Genomic_DNA"/>
</dbReference>
<protein>
    <submittedName>
        <fullName evidence="1">Uncharacterized protein</fullName>
    </submittedName>
</protein>
<organism evidence="1 2">
    <name type="scientific">Lentinula aff. lateritia</name>
    <dbReference type="NCBI Taxonomy" id="2804960"/>
    <lineage>
        <taxon>Eukaryota</taxon>
        <taxon>Fungi</taxon>
        <taxon>Dikarya</taxon>
        <taxon>Basidiomycota</taxon>
        <taxon>Agaricomycotina</taxon>
        <taxon>Agaricomycetes</taxon>
        <taxon>Agaricomycetidae</taxon>
        <taxon>Agaricales</taxon>
        <taxon>Marasmiineae</taxon>
        <taxon>Omphalotaceae</taxon>
        <taxon>Lentinula</taxon>
    </lineage>
</organism>
<name>A0ACC1TMN8_9AGAR</name>
<comment type="caution">
    <text evidence="1">The sequence shown here is derived from an EMBL/GenBank/DDBJ whole genome shotgun (WGS) entry which is preliminary data.</text>
</comment>
<proteinExistence type="predicted"/>
<dbReference type="Proteomes" id="UP001163835">
    <property type="component" value="Unassembled WGS sequence"/>
</dbReference>
<gene>
    <name evidence="1" type="ORF">F5876DRAFT_81248</name>
</gene>
<accession>A0ACC1TMN8</accession>